<gene>
    <name evidence="17" type="ORF">CKS_3708</name>
    <name evidence="16" type="ORF">DSJ_07930</name>
</gene>
<keyword evidence="9 17" id="KW-0418">Kinase</keyword>
<evidence type="ECO:0000256" key="13">
    <source>
        <dbReference type="ARBA" id="ARBA00023136"/>
    </source>
</evidence>
<dbReference type="AlphaFoldDB" id="H3RAI2"/>
<dbReference type="InterPro" id="IPR016120">
    <property type="entry name" value="Sig_transdc_His_kin_SpoOB"/>
</dbReference>
<dbReference type="SUPFAM" id="SSF103190">
    <property type="entry name" value="Sensory domain-like"/>
    <property type="match status" value="1"/>
</dbReference>
<keyword evidence="11 14" id="KW-1133">Transmembrane helix</keyword>
<dbReference type="eggNOG" id="COG3290">
    <property type="taxonomic scope" value="Bacteria"/>
</dbReference>
<dbReference type="RefSeq" id="WP_006118391.1">
    <property type="nucleotide sequence ID" value="NZ_AHIE01000003.1"/>
</dbReference>
<dbReference type="InterPro" id="IPR035965">
    <property type="entry name" value="PAS-like_dom_sf"/>
</dbReference>
<evidence type="ECO:0000256" key="12">
    <source>
        <dbReference type="ARBA" id="ARBA00023012"/>
    </source>
</evidence>
<feature type="domain" description="Histidine kinase" evidence="15">
    <location>
        <begin position="422"/>
        <end position="529"/>
    </location>
</feature>
<evidence type="ECO:0000313" key="19">
    <source>
        <dbReference type="Proteomes" id="UP000192380"/>
    </source>
</evidence>
<dbReference type="GO" id="GO:0000155">
    <property type="term" value="F:phosphorelay sensor kinase activity"/>
    <property type="evidence" value="ECO:0007669"/>
    <property type="project" value="InterPro"/>
</dbReference>
<dbReference type="Gene3D" id="3.30.450.20">
    <property type="entry name" value="PAS domain"/>
    <property type="match status" value="2"/>
</dbReference>
<dbReference type="InterPro" id="IPR000014">
    <property type="entry name" value="PAS"/>
</dbReference>
<evidence type="ECO:0000256" key="2">
    <source>
        <dbReference type="ARBA" id="ARBA00004651"/>
    </source>
</evidence>
<dbReference type="InterPro" id="IPR004358">
    <property type="entry name" value="Sig_transdc_His_kin-like_C"/>
</dbReference>
<comment type="catalytic activity">
    <reaction evidence="1">
        <text>ATP + protein L-histidine = ADP + protein N-phospho-L-histidine.</text>
        <dbReference type="EC" id="2.7.13.3"/>
    </reaction>
</comment>
<keyword evidence="13 14" id="KW-0472">Membrane</keyword>
<keyword evidence="12" id="KW-0902">Two-component regulatory system</keyword>
<evidence type="ECO:0000256" key="14">
    <source>
        <dbReference type="SAM" id="Phobius"/>
    </source>
</evidence>
<keyword evidence="7 14" id="KW-0812">Transmembrane</keyword>
<evidence type="ECO:0000313" key="16">
    <source>
        <dbReference type="EMBL" id="ARF51868.1"/>
    </source>
</evidence>
<reference evidence="17" key="2">
    <citation type="submission" date="2012-01" db="EMBL/GenBank/DDBJ databases">
        <authorList>
            <person name="Biehl B.S."/>
            <person name="Ding Y."/>
            <person name="Dugan-Rocha S.P."/>
            <person name="Gibbs R.A."/>
            <person name="Glasner J.D."/>
            <person name="Kovar C."/>
            <person name="Muzny D.M."/>
            <person name="Neeno-Eckwall E.C."/>
            <person name="Perna N.T."/>
            <person name="Qin X."/>
            <person name="von Bodman S.B."/>
            <person name="Weinstock G.M."/>
        </authorList>
    </citation>
    <scope>NUCLEOTIDE SEQUENCE</scope>
    <source>
        <strain evidence="17">DC283</strain>
    </source>
</reference>
<dbReference type="OrthoDB" id="9792686at2"/>
<protein>
    <recommendedName>
        <fullName evidence="3">histidine kinase</fullName>
        <ecNumber evidence="3">2.7.13.3</ecNumber>
    </recommendedName>
</protein>
<dbReference type="SUPFAM" id="SSF55874">
    <property type="entry name" value="ATPase domain of HSP90 chaperone/DNA topoisomerase II/histidine kinase"/>
    <property type="match status" value="1"/>
</dbReference>
<dbReference type="InterPro" id="IPR005467">
    <property type="entry name" value="His_kinase_dom"/>
</dbReference>
<dbReference type="SMART" id="SM00091">
    <property type="entry name" value="PAS"/>
    <property type="match status" value="1"/>
</dbReference>
<feature type="transmembrane region" description="Helical" evidence="14">
    <location>
        <begin position="12"/>
        <end position="30"/>
    </location>
</feature>
<keyword evidence="10" id="KW-0067">ATP-binding</keyword>
<keyword evidence="4" id="KW-1003">Cell membrane</keyword>
<name>H3RAI2_PANSE</name>
<dbReference type="Pfam" id="PF13188">
    <property type="entry name" value="PAS_8"/>
    <property type="match status" value="1"/>
</dbReference>
<dbReference type="CDD" id="cd00130">
    <property type="entry name" value="PAS"/>
    <property type="match status" value="1"/>
</dbReference>
<organism evidence="17 18">
    <name type="scientific">Pantoea stewartii subsp. stewartii DC283</name>
    <dbReference type="NCBI Taxonomy" id="660596"/>
    <lineage>
        <taxon>Bacteria</taxon>
        <taxon>Pseudomonadati</taxon>
        <taxon>Pseudomonadota</taxon>
        <taxon>Gammaproteobacteria</taxon>
        <taxon>Enterobacterales</taxon>
        <taxon>Erwiniaceae</taxon>
        <taxon>Pantoea</taxon>
    </lineage>
</organism>
<evidence type="ECO:0000256" key="10">
    <source>
        <dbReference type="ARBA" id="ARBA00022840"/>
    </source>
</evidence>
<evidence type="ECO:0000256" key="6">
    <source>
        <dbReference type="ARBA" id="ARBA00022679"/>
    </source>
</evidence>
<evidence type="ECO:0000256" key="9">
    <source>
        <dbReference type="ARBA" id="ARBA00022777"/>
    </source>
</evidence>
<dbReference type="Pfam" id="PF02518">
    <property type="entry name" value="HATPase_c"/>
    <property type="match status" value="1"/>
</dbReference>
<dbReference type="Pfam" id="PF17203">
    <property type="entry name" value="sCache_3_2"/>
    <property type="match status" value="1"/>
</dbReference>
<dbReference type="InterPro" id="IPR033463">
    <property type="entry name" value="sCache_3"/>
</dbReference>
<reference evidence="17 18" key="1">
    <citation type="journal article" date="2012" name="Mol. Microbiol.">
        <title>The genetic and structural basis of two distinct terminal side branch residues in stewartan and amylovoran exopolysaccharides and their potential role in host adaptation.</title>
        <authorList>
            <person name="Wang X."/>
            <person name="Yang F."/>
            <person name="von Bodman S.B."/>
        </authorList>
    </citation>
    <scope>NUCLEOTIDE SEQUENCE [LARGE SCALE GENOMIC DNA]</scope>
    <source>
        <strain evidence="17 18">DC283</strain>
    </source>
</reference>
<evidence type="ECO:0000259" key="15">
    <source>
        <dbReference type="PROSITE" id="PS50109"/>
    </source>
</evidence>
<proteinExistence type="predicted"/>
<evidence type="ECO:0000256" key="4">
    <source>
        <dbReference type="ARBA" id="ARBA00022475"/>
    </source>
</evidence>
<evidence type="ECO:0000256" key="3">
    <source>
        <dbReference type="ARBA" id="ARBA00012438"/>
    </source>
</evidence>
<dbReference type="Gene3D" id="1.10.287.130">
    <property type="match status" value="1"/>
</dbReference>
<evidence type="ECO:0000256" key="1">
    <source>
        <dbReference type="ARBA" id="ARBA00000085"/>
    </source>
</evidence>
<reference evidence="16 19" key="3">
    <citation type="submission" date="2016-10" db="EMBL/GenBank/DDBJ databases">
        <title>Complete Genome Assembly of Pantoea stewartii subsp. stewartii DC283, a Corn Pathogen.</title>
        <authorList>
            <person name="Duong D.A."/>
            <person name="Stevens A.M."/>
            <person name="Jensen R.V."/>
        </authorList>
    </citation>
    <scope>NUCLEOTIDE SEQUENCE [LARGE SCALE GENOMIC DNA]</scope>
    <source>
        <strain evidence="16 19">DC283</strain>
    </source>
</reference>
<dbReference type="SUPFAM" id="SSF55890">
    <property type="entry name" value="Sporulation response regulatory protein Spo0B"/>
    <property type="match status" value="1"/>
</dbReference>
<dbReference type="PATRIC" id="fig|660596.6.peg.992"/>
<dbReference type="GO" id="GO:0005524">
    <property type="term" value="F:ATP binding"/>
    <property type="evidence" value="ECO:0007669"/>
    <property type="project" value="UniProtKB-KW"/>
</dbReference>
<dbReference type="EMBL" id="AHIE01000003">
    <property type="protein sequence ID" value="EHU01580.1"/>
    <property type="molecule type" value="Genomic_DNA"/>
</dbReference>
<evidence type="ECO:0000256" key="8">
    <source>
        <dbReference type="ARBA" id="ARBA00022741"/>
    </source>
</evidence>
<evidence type="ECO:0000256" key="7">
    <source>
        <dbReference type="ARBA" id="ARBA00022692"/>
    </source>
</evidence>
<evidence type="ECO:0000313" key="17">
    <source>
        <dbReference type="EMBL" id="EHU01580.1"/>
    </source>
</evidence>
<dbReference type="PANTHER" id="PTHR43547:SF10">
    <property type="entry name" value="SENSOR HISTIDINE KINASE DCUS"/>
    <property type="match status" value="1"/>
</dbReference>
<keyword evidence="19" id="KW-1185">Reference proteome</keyword>
<dbReference type="SUPFAM" id="SSF55785">
    <property type="entry name" value="PYP-like sensor domain (PAS domain)"/>
    <property type="match status" value="1"/>
</dbReference>
<dbReference type="PROSITE" id="PS50109">
    <property type="entry name" value="HIS_KIN"/>
    <property type="match status" value="1"/>
</dbReference>
<dbReference type="InterPro" id="IPR036890">
    <property type="entry name" value="HATPase_C_sf"/>
</dbReference>
<evidence type="ECO:0000313" key="18">
    <source>
        <dbReference type="Proteomes" id="UP000005050"/>
    </source>
</evidence>
<sequence>MKLSFQTKLFLSLVVFSSVLFVLLGSYYYVSITRQLYQAMSMRAKVQADEIALIPELRKAVADRDIPAINMLMRAIARKSDASFMVIGDNRGLHLFHSVTADRVGKPLVGGDNAAVLAGKSITTIRTGGLGISLRSKSPILNDRGQVVGIVSVGYLARYLDAITFSNMINLLIVAALVLIALFIFSWFFTCNIKKQIFSLEPREIGLMVRQQKAMMESIYEGVIVINEHLQIEVINQAARKLLGLSQSAEALRGQSVSQIISPVPFLSQPVMLEKDTHDEISQFNALTVIASRVRIMLEDALMGWVISFRDFNDIDSLSAQLSQVKRYVDNLRIMRHEQLNRMNTLSGLLHMGRFEDAIDYIEAQSEHEQEWLDFVSARFSSPLLCGLLLGKAARAREKGVILHFDPACLMDKPFPPLSEAELISVIGNLLDNAIEATQRAPMPHEPVEVLIKLSARELIIEVADHGVGIAPAIREHMFERGVTTKTRGDHGIGLYLTESYITRAGGTIEVSDNVPRGAIFSLFIPCAQTHRCHVTETEKVRDAT</sequence>
<keyword evidence="5" id="KW-0597">Phosphoprotein</keyword>
<dbReference type="SMART" id="SM00387">
    <property type="entry name" value="HATPase_c"/>
    <property type="match status" value="1"/>
</dbReference>
<dbReference type="Gene3D" id="3.30.565.10">
    <property type="entry name" value="Histidine kinase-like ATPase, C-terminal domain"/>
    <property type="match status" value="1"/>
</dbReference>
<dbReference type="InterPro" id="IPR003594">
    <property type="entry name" value="HATPase_dom"/>
</dbReference>
<feature type="transmembrane region" description="Helical" evidence="14">
    <location>
        <begin position="168"/>
        <end position="189"/>
    </location>
</feature>
<keyword evidence="8" id="KW-0547">Nucleotide-binding</keyword>
<keyword evidence="6" id="KW-0808">Transferase</keyword>
<dbReference type="STRING" id="660596.DSJ_07930"/>
<dbReference type="PANTHER" id="PTHR43547">
    <property type="entry name" value="TWO-COMPONENT HISTIDINE KINASE"/>
    <property type="match status" value="1"/>
</dbReference>
<dbReference type="GO" id="GO:0005886">
    <property type="term" value="C:plasma membrane"/>
    <property type="evidence" value="ECO:0007669"/>
    <property type="project" value="UniProtKB-SubCell"/>
</dbReference>
<dbReference type="EC" id="2.7.13.3" evidence="3"/>
<evidence type="ECO:0000256" key="11">
    <source>
        <dbReference type="ARBA" id="ARBA00022989"/>
    </source>
</evidence>
<dbReference type="PRINTS" id="PR00344">
    <property type="entry name" value="BCTRLSENSOR"/>
</dbReference>
<dbReference type="EMBL" id="CP017581">
    <property type="protein sequence ID" value="ARF51868.1"/>
    <property type="molecule type" value="Genomic_DNA"/>
</dbReference>
<dbReference type="InterPro" id="IPR029151">
    <property type="entry name" value="Sensor-like_sf"/>
</dbReference>
<dbReference type="Proteomes" id="UP000192380">
    <property type="component" value="Chromosome"/>
</dbReference>
<comment type="subcellular location">
    <subcellularLocation>
        <location evidence="2">Cell membrane</location>
        <topology evidence="2">Multi-pass membrane protein</topology>
    </subcellularLocation>
</comment>
<accession>H3RAI2</accession>
<dbReference type="KEGG" id="pstw:DSJ_07930"/>
<dbReference type="Proteomes" id="UP000005050">
    <property type="component" value="Unassembled WGS sequence"/>
</dbReference>
<dbReference type="CDD" id="cd16915">
    <property type="entry name" value="HATPase_DpiB-CitA-like"/>
    <property type="match status" value="1"/>
</dbReference>
<evidence type="ECO:0000256" key="5">
    <source>
        <dbReference type="ARBA" id="ARBA00022553"/>
    </source>
</evidence>